<dbReference type="SMART" id="SM00635">
    <property type="entry name" value="BID_2"/>
    <property type="match status" value="1"/>
</dbReference>
<dbReference type="Gene3D" id="2.60.40.1080">
    <property type="match status" value="1"/>
</dbReference>
<protein>
    <submittedName>
        <fullName evidence="2">Major tail protein</fullName>
    </submittedName>
</protein>
<feature type="domain" description="BIG2" evidence="1">
    <location>
        <begin position="66"/>
        <end position="143"/>
    </location>
</feature>
<evidence type="ECO:0000313" key="2">
    <source>
        <dbReference type="EMBL" id="AKA61345.1"/>
    </source>
</evidence>
<proteinExistence type="predicted"/>
<dbReference type="EMBL" id="KP881332">
    <property type="protein sequence ID" value="AKA61345.1"/>
    <property type="molecule type" value="Genomic_DNA"/>
</dbReference>
<dbReference type="InterPro" id="IPR003343">
    <property type="entry name" value="Big_2"/>
</dbReference>
<evidence type="ECO:0000259" key="1">
    <source>
        <dbReference type="SMART" id="SM00635"/>
    </source>
</evidence>
<reference evidence="2 3" key="1">
    <citation type="journal article" date="2016" name="Virus Genes">
        <title>Genomic analysis of Staphylococcus phage Stau2 isolated from medical specimen.</title>
        <authorList>
            <person name="Hsieh S.E."/>
            <person name="Tseng Y.H."/>
            <person name="Lo H.H."/>
            <person name="Chen S.T."/>
            <person name="Wu C.N."/>
        </authorList>
    </citation>
    <scope>NUCLEOTIDE SEQUENCE [LARGE SCALE GENOMIC DNA]</scope>
</reference>
<dbReference type="Pfam" id="PF02368">
    <property type="entry name" value="Big_2"/>
    <property type="match status" value="1"/>
</dbReference>
<keyword evidence="3" id="KW-1185">Reference proteome</keyword>
<dbReference type="InterPro" id="IPR008964">
    <property type="entry name" value="Invasin/intimin_cell_adhesion"/>
</dbReference>
<gene>
    <name evidence="2" type="ORF">Stau2_94</name>
</gene>
<dbReference type="GeneID" id="28802307"/>
<dbReference type="KEGG" id="vg:28802307"/>
<name>A0A0U1ZVR7_9CAUD</name>
<dbReference type="SUPFAM" id="SSF49373">
    <property type="entry name" value="Invasin/intimin cell-adhesion fragments"/>
    <property type="match status" value="1"/>
</dbReference>
<accession>A0A0U1ZVR7</accession>
<dbReference type="RefSeq" id="YP_009275851.1">
    <property type="nucleotide sequence ID" value="NC_030933.1"/>
</dbReference>
<evidence type="ECO:0000313" key="3">
    <source>
        <dbReference type="Proteomes" id="UP000207597"/>
    </source>
</evidence>
<sequence>MDKLNLYKGDQLLKSEEKQAGKTSITIDNLTANTDYPQGTYKVSFSNESGESEKVDVPAFKTKDIKVASVTLDVETLDLKVGETHNLVATIEPSNATKATYTFTSEHDDVASVSSKGLVEAKAKGQTTITVTTDDGNHTDTVTVVVKDKVPEAPTDVTVDPKETTADITA</sequence>
<organism evidence="2 3">
    <name type="scientific">Staphylococcus phage Stau2</name>
    <dbReference type="NCBI Taxonomy" id="1200862"/>
    <lineage>
        <taxon>Viruses</taxon>
        <taxon>Duplodnaviria</taxon>
        <taxon>Heunggongvirae</taxon>
        <taxon>Uroviricota</taxon>
        <taxon>Caudoviricetes</taxon>
        <taxon>Herelleviridae</taxon>
        <taxon>Twortvirinae</taxon>
        <taxon>Silviavirus</taxon>
        <taxon>Silviavirus stau2</taxon>
    </lineage>
</organism>
<dbReference type="Proteomes" id="UP000207597">
    <property type="component" value="Segment"/>
</dbReference>